<sequence>MPFILKRQYFWTVGAVSPINSTSLRSLGSSSGQQVVTRLSSETTCGGCTNFARLVLENSRLSMFNNTCRRGEEKWSTSSWSVICISTC</sequence>
<organism evidence="1 2">
    <name type="scientific">Schistosoma mattheei</name>
    <dbReference type="NCBI Taxonomy" id="31246"/>
    <lineage>
        <taxon>Eukaryota</taxon>
        <taxon>Metazoa</taxon>
        <taxon>Spiralia</taxon>
        <taxon>Lophotrochozoa</taxon>
        <taxon>Platyhelminthes</taxon>
        <taxon>Trematoda</taxon>
        <taxon>Digenea</taxon>
        <taxon>Strigeidida</taxon>
        <taxon>Schistosomatoidea</taxon>
        <taxon>Schistosomatidae</taxon>
        <taxon>Schistosoma</taxon>
    </lineage>
</organism>
<dbReference type="AlphaFoldDB" id="A0A3P8G1Z4"/>
<evidence type="ECO:0000313" key="1">
    <source>
        <dbReference type="EMBL" id="VDP28523.1"/>
    </source>
</evidence>
<reference evidence="1 2" key="1">
    <citation type="submission" date="2018-11" db="EMBL/GenBank/DDBJ databases">
        <authorList>
            <consortium name="Pathogen Informatics"/>
        </authorList>
    </citation>
    <scope>NUCLEOTIDE SEQUENCE [LARGE SCALE GENOMIC DNA]</scope>
    <source>
        <strain>Denwood</strain>
        <strain evidence="2">Zambia</strain>
    </source>
</reference>
<dbReference type="EMBL" id="UZAL01027021">
    <property type="protein sequence ID" value="VDP28523.1"/>
    <property type="molecule type" value="Genomic_DNA"/>
</dbReference>
<keyword evidence="2" id="KW-1185">Reference proteome</keyword>
<accession>A0A3P8G1Z4</accession>
<dbReference type="Proteomes" id="UP000269396">
    <property type="component" value="Unassembled WGS sequence"/>
</dbReference>
<evidence type="ECO:0000313" key="2">
    <source>
        <dbReference type="Proteomes" id="UP000269396"/>
    </source>
</evidence>
<name>A0A3P8G1Z4_9TREM</name>
<protein>
    <submittedName>
        <fullName evidence="1">Uncharacterized protein</fullName>
    </submittedName>
</protein>
<proteinExistence type="predicted"/>
<gene>
    <name evidence="1" type="ORF">SMTD_LOCUS5415</name>
</gene>